<evidence type="ECO:0000256" key="1">
    <source>
        <dbReference type="SAM" id="MobiDB-lite"/>
    </source>
</evidence>
<accession>A0A2R3J418</accession>
<sequence length="97" mass="9747">MEIATIGAGIGRPHGSALDTARLVVRSAGALVSAKCKACAGASPTPGILHYPDSVRRLSGQNVRGSPPPGPAEIAPGVAGPPFPGTDFRDAHRRLSG</sequence>
<dbReference type="Proteomes" id="UP000238390">
    <property type="component" value="Chromosome"/>
</dbReference>
<keyword evidence="3" id="KW-1185">Reference proteome</keyword>
<gene>
    <name evidence="2" type="ORF">CSB93_4011</name>
</gene>
<feature type="region of interest" description="Disordered" evidence="1">
    <location>
        <begin position="59"/>
        <end position="97"/>
    </location>
</feature>
<evidence type="ECO:0000313" key="2">
    <source>
        <dbReference type="EMBL" id="AVK08940.1"/>
    </source>
</evidence>
<evidence type="ECO:0000313" key="3">
    <source>
        <dbReference type="Proteomes" id="UP000238390"/>
    </source>
</evidence>
<dbReference type="AlphaFoldDB" id="A0A2R3J418"/>
<dbReference type="EMBL" id="CP027169">
    <property type="protein sequence ID" value="AVK08940.1"/>
    <property type="molecule type" value="Genomic_DNA"/>
</dbReference>
<name>A0A2R3J418_9PSED</name>
<reference evidence="2 3" key="1">
    <citation type="submission" date="2018-02" db="EMBL/GenBank/DDBJ databases">
        <title>FDA/CDC Antimicrobial Resistant Isolate Bank Genome Sequencing.</title>
        <authorList>
            <person name="Benahmed F.H."/>
            <person name="Lutgring J.D."/>
            <person name="Yoo B."/>
            <person name="Machado M."/>
            <person name="Brown A."/>
            <person name="McAllister G."/>
            <person name="Perry A."/>
            <person name="Halpin A.L."/>
            <person name="Vavikolanu K."/>
            <person name="Ott S."/>
            <person name="Zhao X."/>
            <person name="Tallon L.J."/>
            <person name="Sadzewicz L."/>
            <person name="Aluvathingal J."/>
            <person name="Nadendla S."/>
            <person name="Voskania-kordi A."/>
            <person name="Simonyan V."/>
            <person name="Patel J."/>
            <person name="Shawar R.M."/>
        </authorList>
    </citation>
    <scope>NUCLEOTIDE SEQUENCE [LARGE SCALE GENOMIC DNA]</scope>
    <source>
        <strain evidence="2 3">AR_0356</strain>
    </source>
</reference>
<proteinExistence type="predicted"/>
<protein>
    <submittedName>
        <fullName evidence="2">Transcriptional activator</fullName>
    </submittedName>
</protein>
<organism evidence="2 3">
    <name type="scientific">Pseudomonas paraeruginosa</name>
    <dbReference type="NCBI Taxonomy" id="2994495"/>
    <lineage>
        <taxon>Bacteria</taxon>
        <taxon>Pseudomonadati</taxon>
        <taxon>Pseudomonadota</taxon>
        <taxon>Gammaproteobacteria</taxon>
        <taxon>Pseudomonadales</taxon>
        <taxon>Pseudomonadaceae</taxon>
        <taxon>Pseudomonas</taxon>
    </lineage>
</organism>